<dbReference type="Proteomes" id="UP000290909">
    <property type="component" value="Chromosome"/>
</dbReference>
<name>A0A449BK02_9MOLU</name>
<reference evidence="7 8" key="1">
    <citation type="submission" date="2019-01" db="EMBL/GenBank/DDBJ databases">
        <authorList>
            <consortium name="Pathogen Informatics"/>
        </authorList>
    </citation>
    <scope>NUCLEOTIDE SEQUENCE [LARGE SCALE GENOMIC DNA]</scope>
    <source>
        <strain evidence="7 8">NCTC10172</strain>
    </source>
</reference>
<gene>
    <name evidence="7" type="primary">yohJ</name>
    <name evidence="7" type="ORF">NCTC10172_00802</name>
</gene>
<evidence type="ECO:0000256" key="4">
    <source>
        <dbReference type="ARBA" id="ARBA00022989"/>
    </source>
</evidence>
<dbReference type="PANTHER" id="PTHR33931">
    <property type="entry name" value="HOLIN-LIKE PROTEIN CIDA-RELATED"/>
    <property type="match status" value="1"/>
</dbReference>
<proteinExistence type="predicted"/>
<keyword evidence="7" id="KW-0378">Hydrolase</keyword>
<evidence type="ECO:0000256" key="2">
    <source>
        <dbReference type="ARBA" id="ARBA00022475"/>
    </source>
</evidence>
<dbReference type="GO" id="GO:0005886">
    <property type="term" value="C:plasma membrane"/>
    <property type="evidence" value="ECO:0007669"/>
    <property type="project" value="UniProtKB-SubCell"/>
</dbReference>
<organism evidence="7 8">
    <name type="scientific">Acholeplasma hippikon</name>
    <dbReference type="NCBI Taxonomy" id="264636"/>
    <lineage>
        <taxon>Bacteria</taxon>
        <taxon>Bacillati</taxon>
        <taxon>Mycoplasmatota</taxon>
        <taxon>Mollicutes</taxon>
        <taxon>Acholeplasmatales</taxon>
        <taxon>Acholeplasmataceae</taxon>
        <taxon>Acholeplasma</taxon>
    </lineage>
</organism>
<accession>A0A449BK02</accession>
<protein>
    <submittedName>
        <fullName evidence="7">Effector of murein hydrolase LrgA</fullName>
    </submittedName>
</protein>
<evidence type="ECO:0000313" key="7">
    <source>
        <dbReference type="EMBL" id="VEU82779.1"/>
    </source>
</evidence>
<dbReference type="EMBL" id="LR215050">
    <property type="protein sequence ID" value="VEU82779.1"/>
    <property type="molecule type" value="Genomic_DNA"/>
</dbReference>
<sequence>MKILFQIFILMLFTFLGELIASVLPFNFPGSLIGLLLLFISLLFGLIKPSHLKEVSSFLQKYMAFLFVPLCVGLMRYFELIKLHWIEIILVLVVSTLITLITTGLIAQRSIRKWVH</sequence>
<keyword evidence="3 6" id="KW-0812">Transmembrane</keyword>
<comment type="subcellular location">
    <subcellularLocation>
        <location evidence="1">Cell membrane</location>
        <topology evidence="1">Multi-pass membrane protein</topology>
    </subcellularLocation>
</comment>
<evidence type="ECO:0000256" key="5">
    <source>
        <dbReference type="ARBA" id="ARBA00023136"/>
    </source>
</evidence>
<dbReference type="Pfam" id="PF03788">
    <property type="entry name" value="LrgA"/>
    <property type="match status" value="1"/>
</dbReference>
<keyword evidence="5 6" id="KW-0472">Membrane</keyword>
<keyword evidence="8" id="KW-1185">Reference proteome</keyword>
<keyword evidence="2" id="KW-1003">Cell membrane</keyword>
<dbReference type="InterPro" id="IPR005538">
    <property type="entry name" value="LrgA/CidA"/>
</dbReference>
<keyword evidence="4 6" id="KW-1133">Transmembrane helix</keyword>
<evidence type="ECO:0000256" key="1">
    <source>
        <dbReference type="ARBA" id="ARBA00004651"/>
    </source>
</evidence>
<evidence type="ECO:0000313" key="8">
    <source>
        <dbReference type="Proteomes" id="UP000290909"/>
    </source>
</evidence>
<feature type="transmembrane region" description="Helical" evidence="6">
    <location>
        <begin position="31"/>
        <end position="47"/>
    </location>
</feature>
<feature type="transmembrane region" description="Helical" evidence="6">
    <location>
        <begin position="84"/>
        <end position="107"/>
    </location>
</feature>
<dbReference type="STRING" id="1408416.GCA_000702765_00241"/>
<evidence type="ECO:0000256" key="6">
    <source>
        <dbReference type="SAM" id="Phobius"/>
    </source>
</evidence>
<dbReference type="KEGG" id="ahk:NCTC10172_00802"/>
<dbReference type="GO" id="GO:0016787">
    <property type="term" value="F:hydrolase activity"/>
    <property type="evidence" value="ECO:0007669"/>
    <property type="project" value="UniProtKB-KW"/>
</dbReference>
<dbReference type="PANTHER" id="PTHR33931:SF2">
    <property type="entry name" value="HOLIN-LIKE PROTEIN CIDA"/>
    <property type="match status" value="1"/>
</dbReference>
<dbReference type="AlphaFoldDB" id="A0A449BK02"/>
<feature type="transmembrane region" description="Helical" evidence="6">
    <location>
        <begin position="59"/>
        <end position="78"/>
    </location>
</feature>
<evidence type="ECO:0000256" key="3">
    <source>
        <dbReference type="ARBA" id="ARBA00022692"/>
    </source>
</evidence>